<feature type="compositionally biased region" description="Basic and acidic residues" evidence="1">
    <location>
        <begin position="1"/>
        <end position="24"/>
    </location>
</feature>
<name>A0A6J4S1Y6_9SPHN</name>
<evidence type="ECO:0000256" key="1">
    <source>
        <dbReference type="SAM" id="MobiDB-lite"/>
    </source>
</evidence>
<accession>A0A6J4S1Y6</accession>
<reference evidence="2" key="1">
    <citation type="submission" date="2020-02" db="EMBL/GenBank/DDBJ databases">
        <authorList>
            <person name="Meier V. D."/>
        </authorList>
    </citation>
    <scope>NUCLEOTIDE SEQUENCE</scope>
    <source>
        <strain evidence="2">AVDCRST_MAG39</strain>
    </source>
</reference>
<keyword evidence="2" id="KW-0687">Ribonucleoprotein</keyword>
<keyword evidence="2" id="KW-0689">Ribosomal protein</keyword>
<dbReference type="AlphaFoldDB" id="A0A6J4S1Y6"/>
<gene>
    <name evidence="2" type="ORF">AVDCRST_MAG39-533</name>
</gene>
<feature type="non-terminal residue" evidence="2">
    <location>
        <position position="58"/>
    </location>
</feature>
<organism evidence="2">
    <name type="scientific">uncultured Sphingomonadaceae bacterium</name>
    <dbReference type="NCBI Taxonomy" id="169976"/>
    <lineage>
        <taxon>Bacteria</taxon>
        <taxon>Pseudomonadati</taxon>
        <taxon>Pseudomonadota</taxon>
        <taxon>Alphaproteobacteria</taxon>
        <taxon>Sphingomonadales</taxon>
        <taxon>Sphingomonadaceae</taxon>
        <taxon>environmental samples</taxon>
    </lineage>
</organism>
<feature type="region of interest" description="Disordered" evidence="1">
    <location>
        <begin position="1"/>
        <end position="58"/>
    </location>
</feature>
<protein>
    <submittedName>
        <fullName evidence="2">LSU ribosomal protein L30p (L7e)</fullName>
    </submittedName>
</protein>
<dbReference type="GO" id="GO:0005840">
    <property type="term" value="C:ribosome"/>
    <property type="evidence" value="ECO:0007669"/>
    <property type="project" value="UniProtKB-KW"/>
</dbReference>
<proteinExistence type="predicted"/>
<feature type="non-terminal residue" evidence="2">
    <location>
        <position position="1"/>
    </location>
</feature>
<sequence>GHHQDHPDRVADPAREAPARDAGRARPQQDAPHGGARGHAGSARRDPQGAAYGRGGGL</sequence>
<dbReference type="EMBL" id="CADCVW010000023">
    <property type="protein sequence ID" value="CAA9487289.1"/>
    <property type="molecule type" value="Genomic_DNA"/>
</dbReference>
<feature type="compositionally biased region" description="Low complexity" evidence="1">
    <location>
        <begin position="25"/>
        <end position="34"/>
    </location>
</feature>
<evidence type="ECO:0000313" key="2">
    <source>
        <dbReference type="EMBL" id="CAA9487289.1"/>
    </source>
</evidence>